<gene>
    <name evidence="1" type="ORF">L195_g019520</name>
</gene>
<evidence type="ECO:0000313" key="2">
    <source>
        <dbReference type="Proteomes" id="UP000236291"/>
    </source>
</evidence>
<dbReference type="EMBL" id="ASHM01014374">
    <property type="protein sequence ID" value="PNX96316.1"/>
    <property type="molecule type" value="Genomic_DNA"/>
</dbReference>
<protein>
    <submittedName>
        <fullName evidence="1">Pentatricopeptide repeat-containing protein At5g48910-like protein</fullName>
    </submittedName>
</protein>
<organism evidence="1 2">
    <name type="scientific">Trifolium pratense</name>
    <name type="common">Red clover</name>
    <dbReference type="NCBI Taxonomy" id="57577"/>
    <lineage>
        <taxon>Eukaryota</taxon>
        <taxon>Viridiplantae</taxon>
        <taxon>Streptophyta</taxon>
        <taxon>Embryophyta</taxon>
        <taxon>Tracheophyta</taxon>
        <taxon>Spermatophyta</taxon>
        <taxon>Magnoliopsida</taxon>
        <taxon>eudicotyledons</taxon>
        <taxon>Gunneridae</taxon>
        <taxon>Pentapetalae</taxon>
        <taxon>rosids</taxon>
        <taxon>fabids</taxon>
        <taxon>Fabales</taxon>
        <taxon>Fabaceae</taxon>
        <taxon>Papilionoideae</taxon>
        <taxon>50 kb inversion clade</taxon>
        <taxon>NPAAA clade</taxon>
        <taxon>Hologalegina</taxon>
        <taxon>IRL clade</taxon>
        <taxon>Trifolieae</taxon>
        <taxon>Trifolium</taxon>
    </lineage>
</organism>
<proteinExistence type="predicted"/>
<sequence length="157" mass="18463">RYKMCSVFRSICHTEGMLEIGVLCMKGIVKRLRVFWELEREDLKPDDITFLGLFKCLQPWRTCRGGWDEVTKVRSMMSKRGVRLIPRCSFILVNGKIHEFFVGKVWCDQNVLSNLEEVVSELKFKGYEPYLNKKKLDIEDDEKESQLILQLEDGSCF</sequence>
<dbReference type="Proteomes" id="UP000236291">
    <property type="component" value="Unassembled WGS sequence"/>
</dbReference>
<dbReference type="STRING" id="57577.A0A2K3MZX2"/>
<name>A0A2K3MZX2_TRIPR</name>
<comment type="caution">
    <text evidence="1">The sequence shown here is derived from an EMBL/GenBank/DDBJ whole genome shotgun (WGS) entry which is preliminary data.</text>
</comment>
<dbReference type="AlphaFoldDB" id="A0A2K3MZX2"/>
<accession>A0A2K3MZX2</accession>
<reference evidence="1 2" key="1">
    <citation type="journal article" date="2014" name="Am. J. Bot.">
        <title>Genome assembly and annotation for red clover (Trifolium pratense; Fabaceae).</title>
        <authorList>
            <person name="Istvanek J."/>
            <person name="Jaros M."/>
            <person name="Krenek A."/>
            <person name="Repkova J."/>
        </authorList>
    </citation>
    <scope>NUCLEOTIDE SEQUENCE [LARGE SCALE GENOMIC DNA]</scope>
    <source>
        <strain evidence="2">cv. Tatra</strain>
        <tissue evidence="1">Young leaves</tissue>
    </source>
</reference>
<reference evidence="1 2" key="2">
    <citation type="journal article" date="2017" name="Front. Plant Sci.">
        <title>Gene Classification and Mining of Molecular Markers Useful in Red Clover (Trifolium pratense) Breeding.</title>
        <authorList>
            <person name="Istvanek J."/>
            <person name="Dluhosova J."/>
            <person name="Dluhos P."/>
            <person name="Patkova L."/>
            <person name="Nedelnik J."/>
            <person name="Repkova J."/>
        </authorList>
    </citation>
    <scope>NUCLEOTIDE SEQUENCE [LARGE SCALE GENOMIC DNA]</scope>
    <source>
        <strain evidence="2">cv. Tatra</strain>
        <tissue evidence="1">Young leaves</tissue>
    </source>
</reference>
<evidence type="ECO:0000313" key="1">
    <source>
        <dbReference type="EMBL" id="PNX96316.1"/>
    </source>
</evidence>
<feature type="non-terminal residue" evidence="1">
    <location>
        <position position="1"/>
    </location>
</feature>